<dbReference type="OMA" id="RECDESP"/>
<dbReference type="Proteomes" id="UP000002630">
    <property type="component" value="Linkage Group LG19"/>
</dbReference>
<dbReference type="AlphaFoldDB" id="D7FPL6"/>
<evidence type="ECO:0000313" key="2">
    <source>
        <dbReference type="EMBL" id="CBJ30473.1"/>
    </source>
</evidence>
<sequence>MSGDGVNREDDGLPPPQDAQAVVQASSASERRRRPQRASNPARLRLSELLSNNLVSAGKYATGRTIDPRKPDPSMPQACMPRIKHKAMSASLTLPLGKRQAERLKAAQVNAGQERDVNVDGVPETRLPWAVRPDVDFKIVNHKAWSTGVVAPVVAQVKEALGFGEWEVEASLSEMLLCEEDCFYSEGRECDESPGVFATLMFQMTSVVQGGVFTVFDPSSSPPESSRSPLADAGNGSIASEDDGKGGRSISFSVPGETAVATRSAASTHALWPRAEADAVRRKAAVFVEPPAVPQPASAEHIADIVQAVRSWAAAGAAASGGGEDDVVVPSKLVVALSHHYPPLCWASEGGGGDLVGMSLLKGRDRAVCNLLRLARQALATDPAVPSSEGAGGGETAGAMEVDTEKVKGLGRASAAGAGAGAAAAAAAAASPSTALDAGGGKDGGRSDGAGSATWNGESGVRDDGAALEIFLTRLVVSHGSENEGAFTTGPLVPLQPGDPEAQVRSGVRIPA</sequence>
<feature type="compositionally biased region" description="Low complexity" evidence="1">
    <location>
        <begin position="18"/>
        <end position="28"/>
    </location>
</feature>
<proteinExistence type="predicted"/>
<reference evidence="2 3" key="1">
    <citation type="journal article" date="2010" name="Nature">
        <title>The Ectocarpus genome and the independent evolution of multicellularity in brown algae.</title>
        <authorList>
            <person name="Cock J.M."/>
            <person name="Sterck L."/>
            <person name="Rouze P."/>
            <person name="Scornet D."/>
            <person name="Allen A.E."/>
            <person name="Amoutzias G."/>
            <person name="Anthouard V."/>
            <person name="Artiguenave F."/>
            <person name="Aury J.M."/>
            <person name="Badger J.H."/>
            <person name="Beszteri B."/>
            <person name="Billiau K."/>
            <person name="Bonnet E."/>
            <person name="Bothwell J.H."/>
            <person name="Bowler C."/>
            <person name="Boyen C."/>
            <person name="Brownlee C."/>
            <person name="Carrano C.J."/>
            <person name="Charrier B."/>
            <person name="Cho G.Y."/>
            <person name="Coelho S.M."/>
            <person name="Collen J."/>
            <person name="Corre E."/>
            <person name="Da Silva C."/>
            <person name="Delage L."/>
            <person name="Delaroque N."/>
            <person name="Dittami S.M."/>
            <person name="Doulbeau S."/>
            <person name="Elias M."/>
            <person name="Farnham G."/>
            <person name="Gachon C.M."/>
            <person name="Gschloessl B."/>
            <person name="Heesch S."/>
            <person name="Jabbari K."/>
            <person name="Jubin C."/>
            <person name="Kawai H."/>
            <person name="Kimura K."/>
            <person name="Kloareg B."/>
            <person name="Kupper F.C."/>
            <person name="Lang D."/>
            <person name="Le Bail A."/>
            <person name="Leblanc C."/>
            <person name="Lerouge P."/>
            <person name="Lohr M."/>
            <person name="Lopez P.J."/>
            <person name="Martens C."/>
            <person name="Maumus F."/>
            <person name="Michel G."/>
            <person name="Miranda-Saavedra D."/>
            <person name="Morales J."/>
            <person name="Moreau H."/>
            <person name="Motomura T."/>
            <person name="Nagasato C."/>
            <person name="Napoli C.A."/>
            <person name="Nelson D.R."/>
            <person name="Nyvall-Collen P."/>
            <person name="Peters A.F."/>
            <person name="Pommier C."/>
            <person name="Potin P."/>
            <person name="Poulain J."/>
            <person name="Quesneville H."/>
            <person name="Read B."/>
            <person name="Rensing S.A."/>
            <person name="Ritter A."/>
            <person name="Rousvoal S."/>
            <person name="Samanta M."/>
            <person name="Samson G."/>
            <person name="Schroeder D.C."/>
            <person name="Segurens B."/>
            <person name="Strittmatter M."/>
            <person name="Tonon T."/>
            <person name="Tregear J.W."/>
            <person name="Valentin K."/>
            <person name="von Dassow P."/>
            <person name="Yamagishi T."/>
            <person name="Van de Peer Y."/>
            <person name="Wincker P."/>
        </authorList>
    </citation>
    <scope>NUCLEOTIDE SEQUENCE [LARGE SCALE GENOMIC DNA]</scope>
    <source>
        <strain evidence="3">Ec32 / CCAP1310/4</strain>
    </source>
</reference>
<dbReference type="InParanoid" id="D7FPL6"/>
<evidence type="ECO:0000313" key="3">
    <source>
        <dbReference type="Proteomes" id="UP000002630"/>
    </source>
</evidence>
<feature type="region of interest" description="Disordered" evidence="1">
    <location>
        <begin position="1"/>
        <end position="44"/>
    </location>
</feature>
<keyword evidence="3" id="KW-1185">Reference proteome</keyword>
<dbReference type="STRING" id="2880.D7FPL6"/>
<dbReference type="EMBL" id="FN648369">
    <property type="protein sequence ID" value="CBJ30473.1"/>
    <property type="molecule type" value="Genomic_DNA"/>
</dbReference>
<feature type="compositionally biased region" description="Basic and acidic residues" evidence="1">
    <location>
        <begin position="1"/>
        <end position="11"/>
    </location>
</feature>
<dbReference type="EMBL" id="FN649744">
    <property type="protein sequence ID" value="CBJ30473.1"/>
    <property type="molecule type" value="Genomic_DNA"/>
</dbReference>
<organism evidence="2 3">
    <name type="scientific">Ectocarpus siliculosus</name>
    <name type="common">Brown alga</name>
    <name type="synonym">Conferva siliculosa</name>
    <dbReference type="NCBI Taxonomy" id="2880"/>
    <lineage>
        <taxon>Eukaryota</taxon>
        <taxon>Sar</taxon>
        <taxon>Stramenopiles</taxon>
        <taxon>Ochrophyta</taxon>
        <taxon>PX clade</taxon>
        <taxon>Phaeophyceae</taxon>
        <taxon>Ectocarpales</taxon>
        <taxon>Ectocarpaceae</taxon>
        <taxon>Ectocarpus</taxon>
    </lineage>
</organism>
<feature type="region of interest" description="Disordered" evidence="1">
    <location>
        <begin position="433"/>
        <end position="459"/>
    </location>
</feature>
<gene>
    <name evidence="2" type="ORF">Esi_0194_0004</name>
</gene>
<evidence type="ECO:0000256" key="1">
    <source>
        <dbReference type="SAM" id="MobiDB-lite"/>
    </source>
</evidence>
<accession>D7FPL6</accession>
<feature type="compositionally biased region" description="Low complexity" evidence="1">
    <location>
        <begin position="218"/>
        <end position="229"/>
    </location>
</feature>
<dbReference type="OrthoDB" id="10467785at2759"/>
<name>D7FPL6_ECTSI</name>
<protein>
    <submittedName>
        <fullName evidence="2">Uncharacterized protein</fullName>
    </submittedName>
</protein>
<feature type="region of interest" description="Disordered" evidence="1">
    <location>
        <begin position="488"/>
        <end position="512"/>
    </location>
</feature>
<feature type="region of interest" description="Disordered" evidence="1">
    <location>
        <begin position="218"/>
        <end position="252"/>
    </location>
</feature>